<evidence type="ECO:0000313" key="7">
    <source>
        <dbReference type="Proteomes" id="UP000316371"/>
    </source>
</evidence>
<feature type="chain" id="PRO_5021979397" evidence="4">
    <location>
        <begin position="24"/>
        <end position="582"/>
    </location>
</feature>
<dbReference type="Pfam" id="PF00128">
    <property type="entry name" value="Alpha-amylase"/>
    <property type="match status" value="1"/>
</dbReference>
<dbReference type="Gene3D" id="2.60.40.1180">
    <property type="entry name" value="Golgi alpha-mannosidase II"/>
    <property type="match status" value="1"/>
</dbReference>
<feature type="domain" description="Glycosyl hydrolase family 13 catalytic" evidence="5">
    <location>
        <begin position="46"/>
        <end position="445"/>
    </location>
</feature>
<reference evidence="6 7" key="1">
    <citation type="submission" date="2019-07" db="EMBL/GenBank/DDBJ databases">
        <title>Novel species of Flavobacterium.</title>
        <authorList>
            <person name="Liu Q."/>
            <person name="Xin Y.-H."/>
        </authorList>
    </citation>
    <scope>NUCLEOTIDE SEQUENCE [LARGE SCALE GENOMIC DNA]</scope>
    <source>
        <strain evidence="6 7">LB1R34</strain>
    </source>
</reference>
<dbReference type="SUPFAM" id="SSF51011">
    <property type="entry name" value="Glycosyl hydrolase domain"/>
    <property type="match status" value="1"/>
</dbReference>
<keyword evidence="3" id="KW-0326">Glycosidase</keyword>
<dbReference type="EMBL" id="VJZT01000002">
    <property type="protein sequence ID" value="TRX42403.1"/>
    <property type="molecule type" value="Genomic_DNA"/>
</dbReference>
<dbReference type="PANTHER" id="PTHR10357">
    <property type="entry name" value="ALPHA-AMYLASE FAMILY MEMBER"/>
    <property type="match status" value="1"/>
</dbReference>
<dbReference type="GO" id="GO:0009313">
    <property type="term" value="P:oligosaccharide catabolic process"/>
    <property type="evidence" value="ECO:0007669"/>
    <property type="project" value="TreeGrafter"/>
</dbReference>
<gene>
    <name evidence="6" type="ORF">FNW21_03855</name>
</gene>
<dbReference type="InterPro" id="IPR013780">
    <property type="entry name" value="Glyco_hydro_b"/>
</dbReference>
<sequence>MKPIRSLCLSAILLLLFSNSIHAQTEKTLITPAQDAKWWKKAVVYQIYPRSFKDSDGDGIGDIKGIISKLDYVKSLGIDAVWLNPIYASPNDDNGYDISNYREIMKDFGTMADFDLLLKEMHKRGIKLIMDLVVNHSSDEHEWFQQARSSRDNKYRDYYHWWPAEKGKPPYRWSFFDVNSEAWKYEAQTNSYYLHYFSRKQPDLNWENPKLRNEVYDIMRFWLDKGIDGFRMDAFQFASKDTTWPELPKGYEKDIIKYYGVGPHLHDYLQEMNREVFSKYNIMTVAEGAGSSPADAMKFVDPARKELDIAYHFESVDIGNSLLEFGLNKYKAIFSKYDTEFKDKGWLAIFMANHDQPRMVSKFGNDTPQFRAISSKMLSTFVMTMRGTPFYFNGDELGMVNIRFDNIVDYNDVDTRNKYEQIKNAGGDLKAYLENKKQTSRENGRTPFQWDATANAGFTTGKPWLKVNPNYTTLNEAEQEKDPNSVLHYFRKLAQLRKDNTALVYGNYALIDPENPSVFAYTRTLNSKTILVVLNFTAQEVAYKTTLKMAKSRLLLGNYPISKNKESQTLRPFEAKIIAIQQ</sequence>
<evidence type="ECO:0000259" key="5">
    <source>
        <dbReference type="SMART" id="SM00642"/>
    </source>
</evidence>
<dbReference type="Gene3D" id="3.20.20.80">
    <property type="entry name" value="Glycosidases"/>
    <property type="match status" value="1"/>
</dbReference>
<proteinExistence type="inferred from homology"/>
<evidence type="ECO:0000313" key="6">
    <source>
        <dbReference type="EMBL" id="TRX42403.1"/>
    </source>
</evidence>
<dbReference type="CDD" id="cd11333">
    <property type="entry name" value="AmyAc_SI_OligoGlu_DGase"/>
    <property type="match status" value="1"/>
</dbReference>
<dbReference type="InterPro" id="IPR045857">
    <property type="entry name" value="O16G_dom_2"/>
</dbReference>
<dbReference type="FunFam" id="2.60.40.1180:FF:000007">
    <property type="entry name" value="Sucrose isomerase"/>
    <property type="match status" value="1"/>
</dbReference>
<protein>
    <submittedName>
        <fullName evidence="6">Alpha-glucosidase</fullName>
    </submittedName>
</protein>
<dbReference type="PANTHER" id="PTHR10357:SF179">
    <property type="entry name" value="NEUTRAL AND BASIC AMINO ACID TRANSPORT PROTEIN RBAT"/>
    <property type="match status" value="1"/>
</dbReference>
<dbReference type="InterPro" id="IPR017853">
    <property type="entry name" value="GH"/>
</dbReference>
<dbReference type="Pfam" id="PF16657">
    <property type="entry name" value="Malt_amylase_C"/>
    <property type="match status" value="1"/>
</dbReference>
<comment type="similarity">
    <text evidence="1">Belongs to the glycosyl hydrolase 13 family.</text>
</comment>
<organism evidence="6 7">
    <name type="scientific">Flavobacterium restrictum</name>
    <dbReference type="NCBI Taxonomy" id="2594428"/>
    <lineage>
        <taxon>Bacteria</taxon>
        <taxon>Pseudomonadati</taxon>
        <taxon>Bacteroidota</taxon>
        <taxon>Flavobacteriia</taxon>
        <taxon>Flavobacteriales</taxon>
        <taxon>Flavobacteriaceae</taxon>
        <taxon>Flavobacterium</taxon>
    </lineage>
</organism>
<name>A0A553EC96_9FLAO</name>
<dbReference type="SMART" id="SM00642">
    <property type="entry name" value="Aamy"/>
    <property type="match status" value="1"/>
</dbReference>
<dbReference type="SUPFAM" id="SSF51445">
    <property type="entry name" value="(Trans)glycosidases"/>
    <property type="match status" value="1"/>
</dbReference>
<dbReference type="Proteomes" id="UP000316371">
    <property type="component" value="Unassembled WGS sequence"/>
</dbReference>
<dbReference type="InterPro" id="IPR006047">
    <property type="entry name" value="GH13_cat_dom"/>
</dbReference>
<evidence type="ECO:0000256" key="1">
    <source>
        <dbReference type="ARBA" id="ARBA00008061"/>
    </source>
</evidence>
<comment type="caution">
    <text evidence="6">The sequence shown here is derived from an EMBL/GenBank/DDBJ whole genome shotgun (WGS) entry which is preliminary data.</text>
</comment>
<dbReference type="RefSeq" id="WP_144255409.1">
    <property type="nucleotide sequence ID" value="NZ_VJZT01000002.1"/>
</dbReference>
<evidence type="ECO:0000256" key="2">
    <source>
        <dbReference type="ARBA" id="ARBA00022801"/>
    </source>
</evidence>
<accession>A0A553EC96</accession>
<keyword evidence="4" id="KW-0732">Signal</keyword>
<dbReference type="Gene3D" id="3.90.400.10">
    <property type="entry name" value="Oligo-1,6-glucosidase, Domain 2"/>
    <property type="match status" value="1"/>
</dbReference>
<dbReference type="FunFam" id="3.20.20.80:FF:000064">
    <property type="entry name" value="Oligo-1,6-glucosidase"/>
    <property type="match status" value="2"/>
</dbReference>
<feature type="signal peptide" evidence="4">
    <location>
        <begin position="1"/>
        <end position="23"/>
    </location>
</feature>
<keyword evidence="7" id="KW-1185">Reference proteome</keyword>
<dbReference type="GO" id="GO:0004556">
    <property type="term" value="F:alpha-amylase activity"/>
    <property type="evidence" value="ECO:0007669"/>
    <property type="project" value="TreeGrafter"/>
</dbReference>
<dbReference type="InterPro" id="IPR032091">
    <property type="entry name" value="Malt_amylase-like_C"/>
</dbReference>
<evidence type="ECO:0000256" key="4">
    <source>
        <dbReference type="SAM" id="SignalP"/>
    </source>
</evidence>
<dbReference type="OrthoDB" id="9806009at2"/>
<evidence type="ECO:0000256" key="3">
    <source>
        <dbReference type="ARBA" id="ARBA00023295"/>
    </source>
</evidence>
<keyword evidence="2" id="KW-0378">Hydrolase</keyword>
<dbReference type="AlphaFoldDB" id="A0A553EC96"/>